<feature type="compositionally biased region" description="Basic and acidic residues" evidence="1">
    <location>
        <begin position="91"/>
        <end position="107"/>
    </location>
</feature>
<feature type="compositionally biased region" description="Low complexity" evidence="1">
    <location>
        <begin position="13"/>
        <end position="22"/>
    </location>
</feature>
<reference evidence="2" key="1">
    <citation type="submission" date="2023-07" db="EMBL/GenBank/DDBJ databases">
        <title>Chromosome-level Genome Assembly of Striped Snakehead (Channa striata).</title>
        <authorList>
            <person name="Liu H."/>
        </authorList>
    </citation>
    <scope>NUCLEOTIDE SEQUENCE</scope>
    <source>
        <strain evidence="2">Gz</strain>
        <tissue evidence="2">Muscle</tissue>
    </source>
</reference>
<dbReference type="Proteomes" id="UP001187415">
    <property type="component" value="Unassembled WGS sequence"/>
</dbReference>
<sequence>MLDGSPAHGDEANIGNIGNVENNNPVMLIPGGDGLNAGSKPLLKKGGRKLRPVICLSDHNNNTVPAASPVPVPSLLPAHTVLSLHHLKQGAKKELLKSKGGRLEREAAQPGGQTARNLPRHDQVTQNVNTRSLKPKHGQSPGASHPAMRDNSSPNKPPSLHHPPLREKKKPLHASNKMKILRTSPVETSPEYLKDGESLCWSEVQRAALTKCLTQTAQSLGRRKQASAEQPKPRANDCSPKIAAEGSGFKPWEPRSGPGTRQDTTDPEDEVSYASVSFTKTNRKVQLQNNDDEGETVTYSSVKVSSASARASTDPRRLYAAVNKRQK</sequence>
<name>A0AA88SYN9_CHASR</name>
<keyword evidence="3" id="KW-1185">Reference proteome</keyword>
<dbReference type="EMBL" id="JAUPFM010000003">
    <property type="protein sequence ID" value="KAK2855909.1"/>
    <property type="molecule type" value="Genomic_DNA"/>
</dbReference>
<evidence type="ECO:0000256" key="1">
    <source>
        <dbReference type="SAM" id="MobiDB-lite"/>
    </source>
</evidence>
<evidence type="ECO:0000313" key="2">
    <source>
        <dbReference type="EMBL" id="KAK2855909.1"/>
    </source>
</evidence>
<evidence type="ECO:0000313" key="3">
    <source>
        <dbReference type="Proteomes" id="UP001187415"/>
    </source>
</evidence>
<protein>
    <submittedName>
        <fullName evidence="2">Uncharacterized protein</fullName>
    </submittedName>
</protein>
<organism evidence="2 3">
    <name type="scientific">Channa striata</name>
    <name type="common">Snakehead murrel</name>
    <name type="synonym">Ophicephalus striatus</name>
    <dbReference type="NCBI Taxonomy" id="64152"/>
    <lineage>
        <taxon>Eukaryota</taxon>
        <taxon>Metazoa</taxon>
        <taxon>Chordata</taxon>
        <taxon>Craniata</taxon>
        <taxon>Vertebrata</taxon>
        <taxon>Euteleostomi</taxon>
        <taxon>Actinopterygii</taxon>
        <taxon>Neopterygii</taxon>
        <taxon>Teleostei</taxon>
        <taxon>Neoteleostei</taxon>
        <taxon>Acanthomorphata</taxon>
        <taxon>Anabantaria</taxon>
        <taxon>Anabantiformes</taxon>
        <taxon>Channoidei</taxon>
        <taxon>Channidae</taxon>
        <taxon>Channa</taxon>
    </lineage>
</organism>
<feature type="compositionally biased region" description="Low complexity" evidence="1">
    <location>
        <begin position="296"/>
        <end position="312"/>
    </location>
</feature>
<comment type="caution">
    <text evidence="2">The sequence shown here is derived from an EMBL/GenBank/DDBJ whole genome shotgun (WGS) entry which is preliminary data.</text>
</comment>
<feature type="region of interest" description="Disordered" evidence="1">
    <location>
        <begin position="1"/>
        <end position="22"/>
    </location>
</feature>
<gene>
    <name evidence="2" type="ORF">Q5P01_004644</name>
</gene>
<proteinExistence type="predicted"/>
<accession>A0AA88SYN9</accession>
<feature type="region of interest" description="Disordered" evidence="1">
    <location>
        <begin position="217"/>
        <end position="327"/>
    </location>
</feature>
<feature type="compositionally biased region" description="Polar residues" evidence="1">
    <location>
        <begin position="274"/>
        <end position="289"/>
    </location>
</feature>
<dbReference type="AlphaFoldDB" id="A0AA88SYN9"/>
<feature type="region of interest" description="Disordered" evidence="1">
    <location>
        <begin position="88"/>
        <end position="192"/>
    </location>
</feature>